<keyword evidence="3" id="KW-1185">Reference proteome</keyword>
<dbReference type="PANTHER" id="PTHR34189">
    <property type="entry name" value="TRANSMEMBRANE PROTEIN"/>
    <property type="match status" value="1"/>
</dbReference>
<dbReference type="STRING" id="93759.A0A1R3GHZ9"/>
<protein>
    <submittedName>
        <fullName evidence="2">Uncharacterized protein</fullName>
    </submittedName>
</protein>
<keyword evidence="1" id="KW-0812">Transmembrane</keyword>
<organism evidence="2 3">
    <name type="scientific">Corchorus olitorius</name>
    <dbReference type="NCBI Taxonomy" id="93759"/>
    <lineage>
        <taxon>Eukaryota</taxon>
        <taxon>Viridiplantae</taxon>
        <taxon>Streptophyta</taxon>
        <taxon>Embryophyta</taxon>
        <taxon>Tracheophyta</taxon>
        <taxon>Spermatophyta</taxon>
        <taxon>Magnoliopsida</taxon>
        <taxon>eudicotyledons</taxon>
        <taxon>Gunneridae</taxon>
        <taxon>Pentapetalae</taxon>
        <taxon>rosids</taxon>
        <taxon>malvids</taxon>
        <taxon>Malvales</taxon>
        <taxon>Malvaceae</taxon>
        <taxon>Grewioideae</taxon>
        <taxon>Apeibeae</taxon>
        <taxon>Corchorus</taxon>
    </lineage>
</organism>
<dbReference type="Proteomes" id="UP000187203">
    <property type="component" value="Unassembled WGS sequence"/>
</dbReference>
<gene>
    <name evidence="2" type="ORF">COLO4_35181</name>
</gene>
<evidence type="ECO:0000256" key="1">
    <source>
        <dbReference type="SAM" id="Phobius"/>
    </source>
</evidence>
<keyword evidence="1" id="KW-0472">Membrane</keyword>
<accession>A0A1R3GHZ9</accession>
<keyword evidence="1" id="KW-1133">Transmembrane helix</keyword>
<feature type="transmembrane region" description="Helical" evidence="1">
    <location>
        <begin position="77"/>
        <end position="95"/>
    </location>
</feature>
<name>A0A1R3GHZ9_9ROSI</name>
<dbReference type="PANTHER" id="PTHR34189:SF10">
    <property type="entry name" value="TRANSMEMBRANE PROTEIN"/>
    <property type="match status" value="1"/>
</dbReference>
<dbReference type="AlphaFoldDB" id="A0A1R3GHZ9"/>
<proteinExistence type="predicted"/>
<sequence>MHRSASTSGINGRVADEFFVNMSQASMVSPPLKAAAAASDDLPDDDHQYNYNDAIIPQTTKKEIGLFHQHNSPGENAIHFIPMVLLLCFLTLWIFSRPVEPNSAP</sequence>
<comment type="caution">
    <text evidence="2">The sequence shown here is derived from an EMBL/GenBank/DDBJ whole genome shotgun (WGS) entry which is preliminary data.</text>
</comment>
<reference evidence="3" key="1">
    <citation type="submission" date="2013-09" db="EMBL/GenBank/DDBJ databases">
        <title>Corchorus olitorius genome sequencing.</title>
        <authorList>
            <person name="Alam M."/>
            <person name="Haque M.S."/>
            <person name="Islam M.S."/>
            <person name="Emdad E.M."/>
            <person name="Islam M.M."/>
            <person name="Ahmed B."/>
            <person name="Halim A."/>
            <person name="Hossen Q.M.M."/>
            <person name="Hossain M.Z."/>
            <person name="Ahmed R."/>
            <person name="Khan M.M."/>
            <person name="Islam R."/>
            <person name="Rashid M.M."/>
            <person name="Khan S.A."/>
            <person name="Rahman M.S."/>
            <person name="Alam M."/>
            <person name="Yahiya A.S."/>
            <person name="Khan M.S."/>
            <person name="Azam M.S."/>
            <person name="Haque T."/>
            <person name="Lashkar M.Z.H."/>
            <person name="Akhand A.I."/>
            <person name="Morshed G."/>
            <person name="Roy S."/>
            <person name="Uddin K.S."/>
            <person name="Rabeya T."/>
            <person name="Hossain A.S."/>
            <person name="Chowdhury A."/>
            <person name="Snigdha A.R."/>
            <person name="Mortoza M.S."/>
            <person name="Matin S.A."/>
            <person name="Hoque S.M.E."/>
            <person name="Islam M.K."/>
            <person name="Roy D.K."/>
            <person name="Haider R."/>
            <person name="Moosa M.M."/>
            <person name="Elias S.M."/>
            <person name="Hasan A.M."/>
            <person name="Jahan S."/>
            <person name="Shafiuddin M."/>
            <person name="Mahmood N."/>
            <person name="Shommy N.S."/>
        </authorList>
    </citation>
    <scope>NUCLEOTIDE SEQUENCE [LARGE SCALE GENOMIC DNA]</scope>
    <source>
        <strain evidence="3">cv. O-4</strain>
    </source>
</reference>
<dbReference type="EMBL" id="AWUE01022499">
    <property type="protein sequence ID" value="OMO57686.1"/>
    <property type="molecule type" value="Genomic_DNA"/>
</dbReference>
<evidence type="ECO:0000313" key="3">
    <source>
        <dbReference type="Proteomes" id="UP000187203"/>
    </source>
</evidence>
<dbReference type="OrthoDB" id="759788at2759"/>
<evidence type="ECO:0000313" key="2">
    <source>
        <dbReference type="EMBL" id="OMO57686.1"/>
    </source>
</evidence>